<evidence type="ECO:0000256" key="4">
    <source>
        <dbReference type="ARBA" id="ARBA00023163"/>
    </source>
</evidence>
<sequence>MPLTTNRGYAPPVELELRHLRALCAITDAGSVHGAARWLGVSQPSLTAQLNRIERAVGGRLFVRDRSGCRPTPLGRSVTARARPIVAEMTTLVSEAREEARARESGPRLRLGSTANRAVAGWLCRLRGRFPATDVSIRVDPSPNSLLRMVADGQLDVAFVHEVTGCPLRVPDGVGQRTLLWREPQFVALPAAHPAAEREEVALADLCGHPWVVDPHVDGEWHGIRRMFASAGLELRVIQGDYLTGADLVRAGVAVAPCQPTSTPRPGMAIRPLRGDPLTVRLLLAARAASTTDGEFHAVYTALEDAYREAASSTETYLRWLHRNDNPLMLT</sequence>
<dbReference type="EMBL" id="BAAAPF010000490">
    <property type="protein sequence ID" value="GAA1511757.1"/>
    <property type="molecule type" value="Genomic_DNA"/>
</dbReference>
<dbReference type="Gene3D" id="1.10.10.10">
    <property type="entry name" value="Winged helix-like DNA-binding domain superfamily/Winged helix DNA-binding domain"/>
    <property type="match status" value="1"/>
</dbReference>
<keyword evidence="3" id="KW-0238">DNA-binding</keyword>
<evidence type="ECO:0000256" key="3">
    <source>
        <dbReference type="ARBA" id="ARBA00023125"/>
    </source>
</evidence>
<evidence type="ECO:0000259" key="5">
    <source>
        <dbReference type="PROSITE" id="PS50931"/>
    </source>
</evidence>
<comment type="caution">
    <text evidence="6">The sequence shown here is derived from an EMBL/GenBank/DDBJ whole genome shotgun (WGS) entry which is preliminary data.</text>
</comment>
<dbReference type="Gene3D" id="3.40.190.10">
    <property type="entry name" value="Periplasmic binding protein-like II"/>
    <property type="match status" value="2"/>
</dbReference>
<evidence type="ECO:0000256" key="2">
    <source>
        <dbReference type="ARBA" id="ARBA00023015"/>
    </source>
</evidence>
<evidence type="ECO:0000313" key="7">
    <source>
        <dbReference type="Proteomes" id="UP001500443"/>
    </source>
</evidence>
<dbReference type="PANTHER" id="PTHR30346">
    <property type="entry name" value="TRANSCRIPTIONAL DUAL REGULATOR HCAR-RELATED"/>
    <property type="match status" value="1"/>
</dbReference>
<gene>
    <name evidence="6" type="ORF">GCM10009802_65630</name>
</gene>
<comment type="similarity">
    <text evidence="1">Belongs to the LysR transcriptional regulatory family.</text>
</comment>
<evidence type="ECO:0000313" key="6">
    <source>
        <dbReference type="EMBL" id="GAA1511757.1"/>
    </source>
</evidence>
<name>A0ABN2A5U1_9ACTN</name>
<dbReference type="InterPro" id="IPR000847">
    <property type="entry name" value="LysR_HTH_N"/>
</dbReference>
<keyword evidence="2" id="KW-0805">Transcription regulation</keyword>
<keyword evidence="4" id="KW-0804">Transcription</keyword>
<dbReference type="InterPro" id="IPR036388">
    <property type="entry name" value="WH-like_DNA-bd_sf"/>
</dbReference>
<dbReference type="Pfam" id="PF00126">
    <property type="entry name" value="HTH_1"/>
    <property type="match status" value="1"/>
</dbReference>
<dbReference type="PROSITE" id="PS50931">
    <property type="entry name" value="HTH_LYSR"/>
    <property type="match status" value="1"/>
</dbReference>
<dbReference type="Pfam" id="PF03466">
    <property type="entry name" value="LysR_substrate"/>
    <property type="match status" value="1"/>
</dbReference>
<evidence type="ECO:0000256" key="1">
    <source>
        <dbReference type="ARBA" id="ARBA00009437"/>
    </source>
</evidence>
<dbReference type="PANTHER" id="PTHR30346:SF30">
    <property type="entry name" value="SMALL NEUTRAL PROTEASE REGULATORY PROTEIN"/>
    <property type="match status" value="1"/>
</dbReference>
<keyword evidence="7" id="KW-1185">Reference proteome</keyword>
<dbReference type="SUPFAM" id="SSF46785">
    <property type="entry name" value="Winged helix' DNA-binding domain"/>
    <property type="match status" value="1"/>
</dbReference>
<dbReference type="InterPro" id="IPR036390">
    <property type="entry name" value="WH_DNA-bd_sf"/>
</dbReference>
<feature type="domain" description="HTH lysR-type" evidence="5">
    <location>
        <begin position="15"/>
        <end position="72"/>
    </location>
</feature>
<dbReference type="Proteomes" id="UP001500443">
    <property type="component" value="Unassembled WGS sequence"/>
</dbReference>
<dbReference type="CDD" id="cd08414">
    <property type="entry name" value="PBP2_LTTR_aromatics_like"/>
    <property type="match status" value="1"/>
</dbReference>
<dbReference type="InterPro" id="IPR005119">
    <property type="entry name" value="LysR_subst-bd"/>
</dbReference>
<reference evidence="6 7" key="1">
    <citation type="journal article" date="2019" name="Int. J. Syst. Evol. Microbiol.">
        <title>The Global Catalogue of Microorganisms (GCM) 10K type strain sequencing project: providing services to taxonomists for standard genome sequencing and annotation.</title>
        <authorList>
            <consortium name="The Broad Institute Genomics Platform"/>
            <consortium name="The Broad Institute Genome Sequencing Center for Infectious Disease"/>
            <person name="Wu L."/>
            <person name="Ma J."/>
        </authorList>
    </citation>
    <scope>NUCLEOTIDE SEQUENCE [LARGE SCALE GENOMIC DNA]</scope>
    <source>
        <strain evidence="6 7">JCM 15481</strain>
    </source>
</reference>
<accession>A0ABN2A5U1</accession>
<organism evidence="6 7">
    <name type="scientific">Streptomyces synnematoformans</name>
    <dbReference type="NCBI Taxonomy" id="415721"/>
    <lineage>
        <taxon>Bacteria</taxon>
        <taxon>Bacillati</taxon>
        <taxon>Actinomycetota</taxon>
        <taxon>Actinomycetes</taxon>
        <taxon>Kitasatosporales</taxon>
        <taxon>Streptomycetaceae</taxon>
        <taxon>Streptomyces</taxon>
    </lineage>
</organism>
<dbReference type="SUPFAM" id="SSF53850">
    <property type="entry name" value="Periplasmic binding protein-like II"/>
    <property type="match status" value="1"/>
</dbReference>
<protein>
    <submittedName>
        <fullName evidence="6">LysR family transcriptional regulator</fullName>
    </submittedName>
</protein>
<proteinExistence type="inferred from homology"/>